<dbReference type="GO" id="GO:0035251">
    <property type="term" value="F:UDP-glucosyltransferase activity"/>
    <property type="evidence" value="ECO:0007669"/>
    <property type="project" value="InterPro"/>
</dbReference>
<dbReference type="OrthoDB" id="5835829at2759"/>
<evidence type="ECO:0000313" key="2">
    <source>
        <dbReference type="EMBL" id="MBA0856332.1"/>
    </source>
</evidence>
<accession>A0A7J9LC00</accession>
<organism evidence="2 3">
    <name type="scientific">Gossypium schwendimanii</name>
    <name type="common">Cotton</name>
    <dbReference type="NCBI Taxonomy" id="34291"/>
    <lineage>
        <taxon>Eukaryota</taxon>
        <taxon>Viridiplantae</taxon>
        <taxon>Streptophyta</taxon>
        <taxon>Embryophyta</taxon>
        <taxon>Tracheophyta</taxon>
        <taxon>Spermatophyta</taxon>
        <taxon>Magnoliopsida</taxon>
        <taxon>eudicotyledons</taxon>
        <taxon>Gunneridae</taxon>
        <taxon>Pentapetalae</taxon>
        <taxon>rosids</taxon>
        <taxon>malvids</taxon>
        <taxon>Malvales</taxon>
        <taxon>Malvaceae</taxon>
        <taxon>Malvoideae</taxon>
        <taxon>Gossypium</taxon>
    </lineage>
</organism>
<dbReference type="SUPFAM" id="SSF53756">
    <property type="entry name" value="UDP-Glycosyltransferase/glycogen phosphorylase"/>
    <property type="match status" value="1"/>
</dbReference>
<gene>
    <name evidence="2" type="ORF">Goshw_026867</name>
</gene>
<evidence type="ECO:0000313" key="3">
    <source>
        <dbReference type="Proteomes" id="UP000593576"/>
    </source>
</evidence>
<comment type="similarity">
    <text evidence="1">Belongs to the UDP-glycosyltransferase family.</text>
</comment>
<name>A0A7J9LC00_GOSSC</name>
<sequence>MLKAKLVFMPMPCKGHFISMVQLAKILVNLYPNLSITVLIMKLNLDAKIDAYVNSFTATRIKFIHLSPYETHKDVAPTDFITSLVLIHGPLVKEVAANIVKYSSSVIDSHRLAVFILNVFLTPLIDLGNELGVPSYVFYVSGVAFLGFQFYALSLQDEQNVNIVELKDSDTEFTIPSYLNLVSSKLFPTIMLKPKSLPMVNNLVRGLRKAKGIMINTFWELESHAVNSLSYGSVPPIYPVRSILDLDNESDVHQSSDIMKWLDEQHISSVVFLYFGSGGSFNEDHAKEIICALEQNGHRFLWSLRQPPDPSKSSMASLTDYVVPQNLA</sequence>
<keyword evidence="3" id="KW-1185">Reference proteome</keyword>
<evidence type="ECO:0000256" key="1">
    <source>
        <dbReference type="ARBA" id="ARBA00009995"/>
    </source>
</evidence>
<dbReference type="EMBL" id="JABFAF010000005">
    <property type="protein sequence ID" value="MBA0856332.1"/>
    <property type="molecule type" value="Genomic_DNA"/>
</dbReference>
<comment type="caution">
    <text evidence="2">The sequence shown here is derived from an EMBL/GenBank/DDBJ whole genome shotgun (WGS) entry which is preliminary data.</text>
</comment>
<protein>
    <submittedName>
        <fullName evidence="2">Uncharacterized protein</fullName>
    </submittedName>
</protein>
<dbReference type="Gene3D" id="3.40.50.2000">
    <property type="entry name" value="Glycogen Phosphorylase B"/>
    <property type="match status" value="2"/>
</dbReference>
<proteinExistence type="inferred from homology"/>
<dbReference type="Proteomes" id="UP000593576">
    <property type="component" value="Unassembled WGS sequence"/>
</dbReference>
<dbReference type="PANTHER" id="PTHR48048">
    <property type="entry name" value="GLYCOSYLTRANSFERASE"/>
    <property type="match status" value="1"/>
</dbReference>
<dbReference type="InterPro" id="IPR050481">
    <property type="entry name" value="UDP-glycosyltransf_plant"/>
</dbReference>
<dbReference type="AlphaFoldDB" id="A0A7J9LC00"/>
<dbReference type="PANTHER" id="PTHR48048:SF45">
    <property type="entry name" value="GLYCOSYLTRANSFERASE"/>
    <property type="match status" value="1"/>
</dbReference>
<reference evidence="2 3" key="1">
    <citation type="journal article" date="2019" name="Genome Biol. Evol.">
        <title>Insights into the evolution of the New World diploid cottons (Gossypium, subgenus Houzingenia) based on genome sequencing.</title>
        <authorList>
            <person name="Grover C.E."/>
            <person name="Arick M.A. 2nd"/>
            <person name="Thrash A."/>
            <person name="Conover J.L."/>
            <person name="Sanders W.S."/>
            <person name="Peterson D.G."/>
            <person name="Frelichowski J.E."/>
            <person name="Scheffler J.A."/>
            <person name="Scheffler B.E."/>
            <person name="Wendel J.F."/>
        </authorList>
    </citation>
    <scope>NUCLEOTIDE SEQUENCE [LARGE SCALE GENOMIC DNA]</scope>
    <source>
        <strain evidence="2">1</strain>
        <tissue evidence="2">Leaf</tissue>
    </source>
</reference>